<evidence type="ECO:0000259" key="2">
    <source>
        <dbReference type="Pfam" id="PF13778"/>
    </source>
</evidence>
<evidence type="ECO:0000256" key="1">
    <source>
        <dbReference type="ARBA" id="ARBA00022729"/>
    </source>
</evidence>
<proteinExistence type="predicted"/>
<dbReference type="OrthoDB" id="7362103at2"/>
<dbReference type="InterPro" id="IPR025232">
    <property type="entry name" value="DUF4174"/>
</dbReference>
<sequence length="146" mass="17269">MLRAQTILVLIFSFFVVNSYAQNIEKHQWRNRILIVKTQNTTSKKYQKQLKEFVNANDELIERKLILYKITKNDFTLANFENSKWNDSGKLSKGFADSILNKQEDFEIILIGLDGQTKLQQSEVLTKEELFKTIDVMPMRRHEIRN</sequence>
<reference evidence="4" key="1">
    <citation type="submission" date="2016-11" db="EMBL/GenBank/DDBJ databases">
        <authorList>
            <person name="Varghese N."/>
            <person name="Submissions S."/>
        </authorList>
    </citation>
    <scope>NUCLEOTIDE SEQUENCE [LARGE SCALE GENOMIC DNA]</scope>
    <source>
        <strain evidence="4">DSM 22623</strain>
    </source>
</reference>
<accession>A0A1M6I0Z3</accession>
<feature type="domain" description="DUF4174" evidence="2">
    <location>
        <begin position="24"/>
        <end position="143"/>
    </location>
</feature>
<dbReference type="EMBL" id="FQYP01000007">
    <property type="protein sequence ID" value="SHJ28152.1"/>
    <property type="molecule type" value="Genomic_DNA"/>
</dbReference>
<protein>
    <recommendedName>
        <fullName evidence="2">DUF4174 domain-containing protein</fullName>
    </recommendedName>
</protein>
<dbReference type="Proteomes" id="UP000184432">
    <property type="component" value="Unassembled WGS sequence"/>
</dbReference>
<keyword evidence="4" id="KW-1185">Reference proteome</keyword>
<dbReference type="RefSeq" id="WP_073318656.1">
    <property type="nucleotide sequence ID" value="NZ_FQYP01000007.1"/>
</dbReference>
<name>A0A1M6I0Z3_9FLAO</name>
<evidence type="ECO:0000313" key="3">
    <source>
        <dbReference type="EMBL" id="SHJ28152.1"/>
    </source>
</evidence>
<gene>
    <name evidence="3" type="ORF">SAMN04488508_10747</name>
</gene>
<dbReference type="Pfam" id="PF13778">
    <property type="entry name" value="DUF4174"/>
    <property type="match status" value="1"/>
</dbReference>
<keyword evidence="1" id="KW-0732">Signal</keyword>
<dbReference type="AlphaFoldDB" id="A0A1M6I0Z3"/>
<evidence type="ECO:0000313" key="4">
    <source>
        <dbReference type="Proteomes" id="UP000184432"/>
    </source>
</evidence>
<organism evidence="3 4">
    <name type="scientific">Aquimarina spongiae</name>
    <dbReference type="NCBI Taxonomy" id="570521"/>
    <lineage>
        <taxon>Bacteria</taxon>
        <taxon>Pseudomonadati</taxon>
        <taxon>Bacteroidota</taxon>
        <taxon>Flavobacteriia</taxon>
        <taxon>Flavobacteriales</taxon>
        <taxon>Flavobacteriaceae</taxon>
        <taxon>Aquimarina</taxon>
    </lineage>
</organism>
<dbReference type="STRING" id="570521.SAMN04488508_10747"/>